<organism evidence="1 2">
    <name type="scientific">Phocaeicola coprophilus</name>
    <dbReference type="NCBI Taxonomy" id="387090"/>
    <lineage>
        <taxon>Bacteria</taxon>
        <taxon>Pseudomonadati</taxon>
        <taxon>Bacteroidota</taxon>
        <taxon>Bacteroidia</taxon>
        <taxon>Bacteroidales</taxon>
        <taxon>Bacteroidaceae</taxon>
        <taxon>Phocaeicola</taxon>
    </lineage>
</organism>
<keyword evidence="1" id="KW-0238">DNA-binding</keyword>
<dbReference type="PANTHER" id="PTHR37299:SF1">
    <property type="entry name" value="STAGE 0 SPORULATION PROTEIN A HOMOLOG"/>
    <property type="match status" value="1"/>
</dbReference>
<gene>
    <name evidence="1" type="ORF">DW921_05110</name>
</gene>
<dbReference type="PROSITE" id="PS50930">
    <property type="entry name" value="HTH_LYTTR"/>
    <property type="match status" value="1"/>
</dbReference>
<dbReference type="GO" id="GO:0003677">
    <property type="term" value="F:DNA binding"/>
    <property type="evidence" value="ECO:0007669"/>
    <property type="project" value="UniProtKB-KW"/>
</dbReference>
<name>A0A413T2F3_9BACT</name>
<dbReference type="PROSITE" id="PS50110">
    <property type="entry name" value="RESPONSE_REGULATORY"/>
    <property type="match status" value="1"/>
</dbReference>
<dbReference type="SMART" id="SM00850">
    <property type="entry name" value="LytTR"/>
    <property type="match status" value="1"/>
</dbReference>
<dbReference type="FunFam" id="3.40.50.2300:FF:000361">
    <property type="entry name" value="Two-component system response regulator"/>
    <property type="match status" value="1"/>
</dbReference>
<evidence type="ECO:0000313" key="2">
    <source>
        <dbReference type="Proteomes" id="UP000283855"/>
    </source>
</evidence>
<dbReference type="GO" id="GO:0000156">
    <property type="term" value="F:phosphorelay response regulator activity"/>
    <property type="evidence" value="ECO:0007669"/>
    <property type="project" value="InterPro"/>
</dbReference>
<dbReference type="PANTHER" id="PTHR37299">
    <property type="entry name" value="TRANSCRIPTIONAL REGULATOR-RELATED"/>
    <property type="match status" value="1"/>
</dbReference>
<proteinExistence type="predicted"/>
<dbReference type="Gene3D" id="2.40.50.1020">
    <property type="entry name" value="LytTr DNA-binding domain"/>
    <property type="match status" value="1"/>
</dbReference>
<sequence length="258" mass="30220">MNKIKAVIIEDEFPAARLLNRMIQKVRPEWEITVLPGTIEGAVSWFKENPHPDIIFLDIQLNDGISFLFIEQAQPKSMIVFTTAYDEYAVRAFTVNSIDYLLKPIHEERLLDSICKFERLSPSAPESQNYNIEQLLKSFMEKKEKQYRTRFLISGNKQCYLIQVTDIAYFYSEEKVTFAVTRDHKSHVLDFPLNKLEDQLDPQTFFRANRQYILSADSIRSIQNHFNGKAVIRIEPSPQDPVYISRDKVPLLKLWLNK</sequence>
<evidence type="ECO:0000313" key="1">
    <source>
        <dbReference type="EMBL" id="RHA77261.1"/>
    </source>
</evidence>
<comment type="caution">
    <text evidence="1">The sequence shown here is derived from an EMBL/GenBank/DDBJ whole genome shotgun (WGS) entry which is preliminary data.</text>
</comment>
<dbReference type="GeneID" id="78403684"/>
<dbReference type="Gene3D" id="3.40.50.2300">
    <property type="match status" value="1"/>
</dbReference>
<dbReference type="InterPro" id="IPR001789">
    <property type="entry name" value="Sig_transdc_resp-reg_receiver"/>
</dbReference>
<protein>
    <submittedName>
        <fullName evidence="1">DNA-binding response regulator</fullName>
    </submittedName>
</protein>
<dbReference type="Pfam" id="PF00072">
    <property type="entry name" value="Response_reg"/>
    <property type="match status" value="1"/>
</dbReference>
<dbReference type="SMART" id="SM00448">
    <property type="entry name" value="REC"/>
    <property type="match status" value="1"/>
</dbReference>
<dbReference type="Pfam" id="PF04397">
    <property type="entry name" value="LytTR"/>
    <property type="match status" value="1"/>
</dbReference>
<dbReference type="InterPro" id="IPR046947">
    <property type="entry name" value="LytR-like"/>
</dbReference>
<dbReference type="RefSeq" id="WP_008144432.1">
    <property type="nucleotide sequence ID" value="NZ_CABJGD010000007.1"/>
</dbReference>
<dbReference type="EMBL" id="QSFT01000007">
    <property type="protein sequence ID" value="RHA77261.1"/>
    <property type="molecule type" value="Genomic_DNA"/>
</dbReference>
<dbReference type="Proteomes" id="UP000283855">
    <property type="component" value="Unassembled WGS sequence"/>
</dbReference>
<dbReference type="SUPFAM" id="SSF52172">
    <property type="entry name" value="CheY-like"/>
    <property type="match status" value="1"/>
</dbReference>
<dbReference type="InterPro" id="IPR007492">
    <property type="entry name" value="LytTR_DNA-bd_dom"/>
</dbReference>
<dbReference type="AlphaFoldDB" id="A0A413T2F3"/>
<dbReference type="InterPro" id="IPR011006">
    <property type="entry name" value="CheY-like_superfamily"/>
</dbReference>
<accession>A0A413T2F3</accession>
<reference evidence="1 2" key="1">
    <citation type="submission" date="2018-08" db="EMBL/GenBank/DDBJ databases">
        <title>A genome reference for cultivated species of the human gut microbiota.</title>
        <authorList>
            <person name="Zou Y."/>
            <person name="Xue W."/>
            <person name="Luo G."/>
        </authorList>
    </citation>
    <scope>NUCLEOTIDE SEQUENCE [LARGE SCALE GENOMIC DNA]</scope>
    <source>
        <strain evidence="1 2">AM42-38</strain>
    </source>
</reference>